<gene>
    <name evidence="1" type="ORF">OMP40_34140</name>
</gene>
<organism evidence="1 2">
    <name type="scientific">Cohnella rhizosphaerae</name>
    <dbReference type="NCBI Taxonomy" id="1457232"/>
    <lineage>
        <taxon>Bacteria</taxon>
        <taxon>Bacillati</taxon>
        <taxon>Bacillota</taxon>
        <taxon>Bacilli</taxon>
        <taxon>Bacillales</taxon>
        <taxon>Paenibacillaceae</taxon>
        <taxon>Cohnella</taxon>
    </lineage>
</organism>
<accession>A0A9X4L0A1</accession>
<keyword evidence="2" id="KW-1185">Reference proteome</keyword>
<reference evidence="1" key="1">
    <citation type="submission" date="2022-10" db="EMBL/GenBank/DDBJ databases">
        <title>Comparative genomic analysis of Cohnella hashimotonis sp. nov., isolated from the International Space Station.</title>
        <authorList>
            <person name="Simpson A."/>
            <person name="Venkateswaran K."/>
        </authorList>
    </citation>
    <scope>NUCLEOTIDE SEQUENCE</scope>
    <source>
        <strain evidence="1">DSM 28161</strain>
    </source>
</reference>
<dbReference type="PIRSF" id="PIRSF018957">
    <property type="entry name" value="UCP018957"/>
    <property type="match status" value="1"/>
</dbReference>
<dbReference type="InterPro" id="IPR014923">
    <property type="entry name" value="DUF1802"/>
</dbReference>
<name>A0A9X4L0A1_9BACL</name>
<protein>
    <submittedName>
        <fullName evidence="1">DUF1802 family protein</fullName>
    </submittedName>
</protein>
<dbReference type="InterPro" id="IPR008307">
    <property type="entry name" value="UCP018957"/>
</dbReference>
<evidence type="ECO:0000313" key="1">
    <source>
        <dbReference type="EMBL" id="MDG0813766.1"/>
    </source>
</evidence>
<dbReference type="Pfam" id="PF08819">
    <property type="entry name" value="DUF1802"/>
    <property type="match status" value="1"/>
</dbReference>
<dbReference type="AlphaFoldDB" id="A0A9X4L0A1"/>
<dbReference type="EMBL" id="JAPDIA010000008">
    <property type="protein sequence ID" value="MDG0813766.1"/>
    <property type="molecule type" value="Genomic_DNA"/>
</dbReference>
<comment type="caution">
    <text evidence="1">The sequence shown here is derived from an EMBL/GenBank/DDBJ whole genome shotgun (WGS) entry which is preliminary data.</text>
</comment>
<sequence>MDNPIALREWAVAVKALEAGKQIIVLRKGGIAEETKEFRLESPSFFLFPSYEHQREHLVKPGTSPSVAETVAAFERDPNTIFVSSYAEVVEDIEVTDGETLRKLEPFHLWTENYAEERLKWKRTKPLHVLLLRVYVWDRPVAIPNDERYGGCKSWLSLAVPVAVQDARPALEDEAFDKAARAIREALAGDR</sequence>
<proteinExistence type="predicted"/>
<evidence type="ECO:0000313" key="2">
    <source>
        <dbReference type="Proteomes" id="UP001153404"/>
    </source>
</evidence>
<dbReference type="Proteomes" id="UP001153404">
    <property type="component" value="Unassembled WGS sequence"/>
</dbReference>